<protein>
    <submittedName>
        <fullName evidence="1">Uncharacterized protein</fullName>
    </submittedName>
</protein>
<name>A0A8X6RMS6_TRICX</name>
<gene>
    <name evidence="1" type="ORF">TNCV_3685011</name>
</gene>
<comment type="caution">
    <text evidence="1">The sequence shown here is derived from an EMBL/GenBank/DDBJ whole genome shotgun (WGS) entry which is preliminary data.</text>
</comment>
<accession>A0A8X6RMS6</accession>
<reference evidence="1" key="1">
    <citation type="submission" date="2020-08" db="EMBL/GenBank/DDBJ databases">
        <title>Multicomponent nature underlies the extraordinary mechanical properties of spider dragline silk.</title>
        <authorList>
            <person name="Kono N."/>
            <person name="Nakamura H."/>
            <person name="Mori M."/>
            <person name="Yoshida Y."/>
            <person name="Ohtoshi R."/>
            <person name="Malay A.D."/>
            <person name="Moran D.A.P."/>
            <person name="Tomita M."/>
            <person name="Numata K."/>
            <person name="Arakawa K."/>
        </authorList>
    </citation>
    <scope>NUCLEOTIDE SEQUENCE</scope>
</reference>
<dbReference type="Proteomes" id="UP000887159">
    <property type="component" value="Unassembled WGS sequence"/>
</dbReference>
<organism evidence="1 2">
    <name type="scientific">Trichonephila clavipes</name>
    <name type="common">Golden silk orbweaver</name>
    <name type="synonym">Nephila clavipes</name>
    <dbReference type="NCBI Taxonomy" id="2585209"/>
    <lineage>
        <taxon>Eukaryota</taxon>
        <taxon>Metazoa</taxon>
        <taxon>Ecdysozoa</taxon>
        <taxon>Arthropoda</taxon>
        <taxon>Chelicerata</taxon>
        <taxon>Arachnida</taxon>
        <taxon>Araneae</taxon>
        <taxon>Araneomorphae</taxon>
        <taxon>Entelegynae</taxon>
        <taxon>Araneoidea</taxon>
        <taxon>Nephilidae</taxon>
        <taxon>Trichonephila</taxon>
    </lineage>
</organism>
<proteinExistence type="predicted"/>
<keyword evidence="2" id="KW-1185">Reference proteome</keyword>
<dbReference type="EMBL" id="BMAU01021186">
    <property type="protein sequence ID" value="GFX95449.1"/>
    <property type="molecule type" value="Genomic_DNA"/>
</dbReference>
<evidence type="ECO:0000313" key="2">
    <source>
        <dbReference type="Proteomes" id="UP000887159"/>
    </source>
</evidence>
<dbReference type="AlphaFoldDB" id="A0A8X6RMS6"/>
<evidence type="ECO:0000313" key="1">
    <source>
        <dbReference type="EMBL" id="GFX95449.1"/>
    </source>
</evidence>
<sequence>MFLAIKKKAVATRFAYSTALYPHGQGKELSEWRSLLRLLQLRGAATETKLDRDVAPQTSLESASRIMMEGGNFT</sequence>